<gene>
    <name evidence="13" type="ORF">SAMN04488111_0615</name>
</gene>
<evidence type="ECO:0000256" key="2">
    <source>
        <dbReference type="ARBA" id="ARBA00004962"/>
    </source>
</evidence>
<evidence type="ECO:0000256" key="9">
    <source>
        <dbReference type="ARBA" id="ARBA00047931"/>
    </source>
</evidence>
<evidence type="ECO:0000313" key="14">
    <source>
        <dbReference type="Proteomes" id="UP000198412"/>
    </source>
</evidence>
<comment type="pathway">
    <text evidence="2">Amino-acid biosynthesis; L-cysteine biosynthesis; L-cysteine from L-serine: step 2/2.</text>
</comment>
<evidence type="ECO:0000256" key="10">
    <source>
        <dbReference type="PIRSR" id="PIRSR605856-51"/>
    </source>
</evidence>
<dbReference type="Gene3D" id="3.40.50.1100">
    <property type="match status" value="2"/>
</dbReference>
<dbReference type="GO" id="GO:0004124">
    <property type="term" value="F:cysteine synthase activity"/>
    <property type="evidence" value="ECO:0007669"/>
    <property type="project" value="UniProtKB-UniRule"/>
</dbReference>
<feature type="domain" description="Tryptophan synthase beta chain-like PALP" evidence="12">
    <location>
        <begin position="7"/>
        <end position="288"/>
    </location>
</feature>
<accession>A0A238VM80</accession>
<dbReference type="NCBIfam" id="TIGR01139">
    <property type="entry name" value="cysK"/>
    <property type="match status" value="1"/>
</dbReference>
<dbReference type="FunFam" id="3.40.50.1100:FF:000006">
    <property type="entry name" value="Cysteine synthase"/>
    <property type="match status" value="1"/>
</dbReference>
<evidence type="ECO:0000256" key="3">
    <source>
        <dbReference type="ARBA" id="ARBA00007103"/>
    </source>
</evidence>
<sequence>MKINNILESIGNTPVVRLAKLFPNTNVWMKLEKANPGGSIKDRIALSMIEDAEKRNILTQDTEIIEPTSGNTGIGLAMVAAVKNYKLTLVMPESMSVERRSLMAAYGANLVLTPKELGLGGTIAKANELVASNKNAWMPSQFTNQANPEIHRKTTALEIANDFPEGLDYLITGVGTGGHITGISEGLKETFSNLKVIAVEPNDSAIISGGEPGPHPIQGIGPGFFPEVFNKNSIDGVIKITKEEAFSEVQNLAKIEGILVGISTGASLAAVRKQLQTINSKKTILTINYDTGERYLSIEDLFLKYY</sequence>
<comment type="catalytic activity">
    <reaction evidence="9 11">
        <text>O-acetyl-L-serine + hydrogen sulfide = L-cysteine + acetate</text>
        <dbReference type="Rhea" id="RHEA:14829"/>
        <dbReference type="ChEBI" id="CHEBI:29919"/>
        <dbReference type="ChEBI" id="CHEBI:30089"/>
        <dbReference type="ChEBI" id="CHEBI:35235"/>
        <dbReference type="ChEBI" id="CHEBI:58340"/>
        <dbReference type="EC" id="2.5.1.47"/>
    </reaction>
</comment>
<dbReference type="InterPro" id="IPR005859">
    <property type="entry name" value="CysK"/>
</dbReference>
<name>A0A238VM80_9FLAO</name>
<evidence type="ECO:0000256" key="6">
    <source>
        <dbReference type="ARBA" id="ARBA00022679"/>
    </source>
</evidence>
<dbReference type="InterPro" id="IPR001926">
    <property type="entry name" value="TrpB-like_PALP"/>
</dbReference>
<dbReference type="OrthoDB" id="9808024at2"/>
<keyword evidence="14" id="KW-1185">Reference proteome</keyword>
<evidence type="ECO:0000313" key="13">
    <source>
        <dbReference type="EMBL" id="SNR34599.1"/>
    </source>
</evidence>
<evidence type="ECO:0000256" key="4">
    <source>
        <dbReference type="ARBA" id="ARBA00012681"/>
    </source>
</evidence>
<dbReference type="Pfam" id="PF00291">
    <property type="entry name" value="PALP"/>
    <property type="match status" value="1"/>
</dbReference>
<comment type="cofactor">
    <cofactor evidence="1 10 11">
        <name>pyridoxal 5'-phosphate</name>
        <dbReference type="ChEBI" id="CHEBI:597326"/>
    </cofactor>
</comment>
<dbReference type="AlphaFoldDB" id="A0A238VM80"/>
<feature type="modified residue" description="N6-(pyridoxal phosphate)lysine" evidence="10">
    <location>
        <position position="41"/>
    </location>
</feature>
<dbReference type="PROSITE" id="PS00901">
    <property type="entry name" value="CYS_SYNTHASE"/>
    <property type="match status" value="1"/>
</dbReference>
<organism evidence="13 14">
    <name type="scientific">Lutibacter flavus</name>
    <dbReference type="NCBI Taxonomy" id="691689"/>
    <lineage>
        <taxon>Bacteria</taxon>
        <taxon>Pseudomonadati</taxon>
        <taxon>Bacteroidota</taxon>
        <taxon>Flavobacteriia</taxon>
        <taxon>Flavobacteriales</taxon>
        <taxon>Flavobacteriaceae</taxon>
        <taxon>Lutibacter</taxon>
    </lineage>
</organism>
<evidence type="ECO:0000256" key="8">
    <source>
        <dbReference type="ARBA" id="ARBA00023192"/>
    </source>
</evidence>
<dbReference type="EC" id="2.5.1.47" evidence="4 11"/>
<dbReference type="InterPro" id="IPR001216">
    <property type="entry name" value="P-phosphate_BS"/>
</dbReference>
<dbReference type="RefSeq" id="WP_089376948.1">
    <property type="nucleotide sequence ID" value="NZ_FZNX01000001.1"/>
</dbReference>
<evidence type="ECO:0000256" key="5">
    <source>
        <dbReference type="ARBA" id="ARBA00022605"/>
    </source>
</evidence>
<keyword evidence="6 11" id="KW-0808">Transferase</keyword>
<evidence type="ECO:0000259" key="12">
    <source>
        <dbReference type="Pfam" id="PF00291"/>
    </source>
</evidence>
<keyword evidence="7 10" id="KW-0663">Pyridoxal phosphate</keyword>
<dbReference type="Proteomes" id="UP000198412">
    <property type="component" value="Unassembled WGS sequence"/>
</dbReference>
<dbReference type="InterPro" id="IPR050214">
    <property type="entry name" value="Cys_Synth/Cystath_Beta-Synth"/>
</dbReference>
<dbReference type="EMBL" id="FZNX01000001">
    <property type="protein sequence ID" value="SNR34599.1"/>
    <property type="molecule type" value="Genomic_DNA"/>
</dbReference>
<dbReference type="PANTHER" id="PTHR10314">
    <property type="entry name" value="CYSTATHIONINE BETA-SYNTHASE"/>
    <property type="match status" value="1"/>
</dbReference>
<evidence type="ECO:0000256" key="1">
    <source>
        <dbReference type="ARBA" id="ARBA00001933"/>
    </source>
</evidence>
<evidence type="ECO:0000256" key="11">
    <source>
        <dbReference type="RuleBase" id="RU003985"/>
    </source>
</evidence>
<protein>
    <recommendedName>
        <fullName evidence="4 11">Cysteine synthase</fullName>
        <ecNumber evidence="4 11">2.5.1.47</ecNumber>
    </recommendedName>
</protein>
<dbReference type="CDD" id="cd01561">
    <property type="entry name" value="CBS_like"/>
    <property type="match status" value="1"/>
</dbReference>
<dbReference type="NCBIfam" id="TIGR01136">
    <property type="entry name" value="cysKM"/>
    <property type="match status" value="1"/>
</dbReference>
<proteinExistence type="inferred from homology"/>
<dbReference type="SUPFAM" id="SSF53686">
    <property type="entry name" value="Tryptophan synthase beta subunit-like PLP-dependent enzymes"/>
    <property type="match status" value="1"/>
</dbReference>
<keyword evidence="8 11" id="KW-0198">Cysteine biosynthesis</keyword>
<dbReference type="GO" id="GO:0006535">
    <property type="term" value="P:cysteine biosynthetic process from serine"/>
    <property type="evidence" value="ECO:0007669"/>
    <property type="project" value="UniProtKB-UniRule"/>
</dbReference>
<dbReference type="InterPro" id="IPR036052">
    <property type="entry name" value="TrpB-like_PALP_sf"/>
</dbReference>
<dbReference type="InterPro" id="IPR005856">
    <property type="entry name" value="Cys_synth"/>
</dbReference>
<evidence type="ECO:0000256" key="7">
    <source>
        <dbReference type="ARBA" id="ARBA00022898"/>
    </source>
</evidence>
<comment type="similarity">
    <text evidence="3 11">Belongs to the cysteine synthase/cystathionine beta-synthase family.</text>
</comment>
<reference evidence="14" key="1">
    <citation type="submission" date="2017-06" db="EMBL/GenBank/DDBJ databases">
        <authorList>
            <person name="Varghese N."/>
            <person name="Submissions S."/>
        </authorList>
    </citation>
    <scope>NUCLEOTIDE SEQUENCE [LARGE SCALE GENOMIC DNA]</scope>
    <source>
        <strain evidence="14">DSM 27993</strain>
    </source>
</reference>
<keyword evidence="5 11" id="KW-0028">Amino-acid biosynthesis</keyword>